<protein>
    <submittedName>
        <fullName evidence="1">RHTO0S08e06392g1_1</fullName>
    </submittedName>
</protein>
<accession>A0A061B1L4</accession>
<dbReference type="OrthoDB" id="2520296at2759"/>
<name>A0A061B1L4_RHOTO</name>
<dbReference type="EMBL" id="LK052943">
    <property type="protein sequence ID" value="CDR43823.1"/>
    <property type="molecule type" value="Genomic_DNA"/>
</dbReference>
<organism evidence="1">
    <name type="scientific">Rhodotorula toruloides</name>
    <name type="common">Yeast</name>
    <name type="synonym">Rhodosporidium toruloides</name>
    <dbReference type="NCBI Taxonomy" id="5286"/>
    <lineage>
        <taxon>Eukaryota</taxon>
        <taxon>Fungi</taxon>
        <taxon>Dikarya</taxon>
        <taxon>Basidiomycota</taxon>
        <taxon>Pucciniomycotina</taxon>
        <taxon>Microbotryomycetes</taxon>
        <taxon>Sporidiobolales</taxon>
        <taxon>Sporidiobolaceae</taxon>
        <taxon>Rhodotorula</taxon>
    </lineage>
</organism>
<proteinExistence type="predicted"/>
<gene>
    <name evidence="1" type="ORF">RHTO0S_08e06392g</name>
</gene>
<sequence>MLDKLPNELLLLIIQPALPPHDTLSPKTAGRRQALLTSLSRVNKRLCSLAKPLLLQSIVVGTPRQAELVSKLPKKLRVRVETVVFHISTTSLDDIDPYDEDDVPDLLVGTEALDALVALPKAKHARFYDFGDLSTEHMTWQTRLDFDLSAKSPFIDLDSLFLSNCKLFFAGQGHVSPFALAKLAFVGKTVLMNAGIDKLFRCDTLPALRVLRCAVFEYGEFGAWGTSSGALNIPAELLTQMEALQLNSRHAHTFPAISSKSTRMLVDLGTWSFYEDLRGAASKTRYIRLTSVHVDRWSSPAADVRDLHNLSAAFIHRDLLPDTVEPKNRDVAFALLDAVKQTPADIIWTGSDDHAFILPEFERYIKGRQ</sequence>
<reference evidence="1" key="1">
    <citation type="journal article" date="2014" name="Genome Announc.">
        <title>Draft genome sequence of Rhodosporidium toruloides CECT1137, an oleaginous yeast of biotechnological interest.</title>
        <authorList>
            <person name="Morin N."/>
            <person name="Calcas X."/>
            <person name="Devillers H."/>
            <person name="Durrens P."/>
            <person name="Sherman D.J."/>
            <person name="Nicaud J.-M."/>
            <person name="Neuveglise C."/>
        </authorList>
    </citation>
    <scope>NUCLEOTIDE SEQUENCE</scope>
    <source>
        <strain evidence="1">CECT1137</strain>
    </source>
</reference>
<evidence type="ECO:0000313" key="1">
    <source>
        <dbReference type="EMBL" id="CDR43823.1"/>
    </source>
</evidence>
<dbReference type="AlphaFoldDB" id="A0A061B1L4"/>